<dbReference type="InterPro" id="IPR000014">
    <property type="entry name" value="PAS"/>
</dbReference>
<evidence type="ECO:0000256" key="3">
    <source>
        <dbReference type="ARBA" id="ARBA00022553"/>
    </source>
</evidence>
<reference evidence="10" key="1">
    <citation type="submission" date="2020-06" db="EMBL/GenBank/DDBJ databases">
        <title>Draft genomic sequecing of Geomonas sp. Red745.</title>
        <authorList>
            <person name="Itoh H."/>
            <person name="Xu Z.X."/>
            <person name="Ushijima N."/>
            <person name="Masuda Y."/>
            <person name="Shiratori Y."/>
            <person name="Senoo K."/>
        </authorList>
    </citation>
    <scope>NUCLEOTIDE SEQUENCE [LARGE SCALE GENOMIC DNA]</scope>
    <source>
        <strain evidence="10">Red745</strain>
    </source>
</reference>
<keyword evidence="4" id="KW-0808">Transferase</keyword>
<keyword evidence="5" id="KW-0418">Kinase</keyword>
<dbReference type="Gene3D" id="1.10.287.130">
    <property type="match status" value="1"/>
</dbReference>
<name>A0A6V8N7U7_9BACT</name>
<dbReference type="PROSITE" id="PS50112">
    <property type="entry name" value="PAS"/>
    <property type="match status" value="3"/>
</dbReference>
<dbReference type="PANTHER" id="PTHR43304">
    <property type="entry name" value="PHYTOCHROME-LIKE PROTEIN CPH1"/>
    <property type="match status" value="1"/>
</dbReference>
<evidence type="ECO:0000256" key="4">
    <source>
        <dbReference type="ARBA" id="ARBA00022679"/>
    </source>
</evidence>
<comment type="caution">
    <text evidence="9">The sequence shown here is derived from an EMBL/GenBank/DDBJ whole genome shotgun (WGS) entry which is preliminary data.</text>
</comment>
<feature type="domain" description="PAC" evidence="8">
    <location>
        <begin position="507"/>
        <end position="559"/>
    </location>
</feature>
<feature type="domain" description="PAC" evidence="8">
    <location>
        <begin position="638"/>
        <end position="690"/>
    </location>
</feature>
<evidence type="ECO:0000259" key="6">
    <source>
        <dbReference type="PROSITE" id="PS50109"/>
    </source>
</evidence>
<dbReference type="InterPro" id="IPR001610">
    <property type="entry name" value="PAC"/>
</dbReference>
<feature type="domain" description="PAS" evidence="7">
    <location>
        <begin position="308"/>
        <end position="343"/>
    </location>
</feature>
<dbReference type="GO" id="GO:0000155">
    <property type="term" value="F:phosphorelay sensor kinase activity"/>
    <property type="evidence" value="ECO:0007669"/>
    <property type="project" value="InterPro"/>
</dbReference>
<proteinExistence type="predicted"/>
<dbReference type="SMART" id="SM00387">
    <property type="entry name" value="HATPase_c"/>
    <property type="match status" value="1"/>
</dbReference>
<dbReference type="Pfam" id="PF02518">
    <property type="entry name" value="HATPase_c"/>
    <property type="match status" value="1"/>
</dbReference>
<dbReference type="InterPro" id="IPR004358">
    <property type="entry name" value="Sig_transdc_His_kin-like_C"/>
</dbReference>
<dbReference type="SUPFAM" id="SSF55874">
    <property type="entry name" value="ATPase domain of HSP90 chaperone/DNA topoisomerase II/histidine kinase"/>
    <property type="match status" value="1"/>
</dbReference>
<feature type="domain" description="PAC" evidence="8">
    <location>
        <begin position="256"/>
        <end position="308"/>
    </location>
</feature>
<keyword evidence="10" id="KW-1185">Reference proteome</keyword>
<dbReference type="Pfam" id="PF08448">
    <property type="entry name" value="PAS_4"/>
    <property type="match status" value="1"/>
</dbReference>
<dbReference type="Gene3D" id="3.30.450.20">
    <property type="entry name" value="PAS domain"/>
    <property type="match status" value="6"/>
</dbReference>
<dbReference type="Gene3D" id="2.10.70.100">
    <property type="match status" value="1"/>
</dbReference>
<feature type="domain" description="PAS" evidence="7">
    <location>
        <begin position="208"/>
        <end position="253"/>
    </location>
</feature>
<dbReference type="NCBIfam" id="TIGR00229">
    <property type="entry name" value="sensory_box"/>
    <property type="match status" value="5"/>
</dbReference>
<dbReference type="EMBL" id="BLXZ01000003">
    <property type="protein sequence ID" value="GFO68024.1"/>
    <property type="molecule type" value="Genomic_DNA"/>
</dbReference>
<evidence type="ECO:0000256" key="5">
    <source>
        <dbReference type="ARBA" id="ARBA00022777"/>
    </source>
</evidence>
<organism evidence="9 10">
    <name type="scientific">Geomonas limicola</name>
    <dbReference type="NCBI Taxonomy" id="2740186"/>
    <lineage>
        <taxon>Bacteria</taxon>
        <taxon>Pseudomonadati</taxon>
        <taxon>Thermodesulfobacteriota</taxon>
        <taxon>Desulfuromonadia</taxon>
        <taxon>Geobacterales</taxon>
        <taxon>Geobacteraceae</taxon>
        <taxon>Geomonas</taxon>
    </lineage>
</organism>
<dbReference type="CDD" id="cd00130">
    <property type="entry name" value="PAS"/>
    <property type="match status" value="4"/>
</dbReference>
<dbReference type="PANTHER" id="PTHR43304:SF1">
    <property type="entry name" value="PAC DOMAIN-CONTAINING PROTEIN"/>
    <property type="match status" value="1"/>
</dbReference>
<feature type="domain" description="Histidine kinase" evidence="6">
    <location>
        <begin position="857"/>
        <end position="1070"/>
    </location>
</feature>
<dbReference type="AlphaFoldDB" id="A0A6V8N7U7"/>
<dbReference type="SMART" id="SM00086">
    <property type="entry name" value="PAC"/>
    <property type="match status" value="5"/>
</dbReference>
<dbReference type="Pfam" id="PF13426">
    <property type="entry name" value="PAS_9"/>
    <property type="match status" value="1"/>
</dbReference>
<evidence type="ECO:0000259" key="7">
    <source>
        <dbReference type="PROSITE" id="PS50112"/>
    </source>
</evidence>
<dbReference type="SUPFAM" id="SSF55785">
    <property type="entry name" value="PYP-like sensor domain (PAS domain)"/>
    <property type="match status" value="6"/>
</dbReference>
<gene>
    <name evidence="9" type="ORF">GMLC_16030</name>
</gene>
<evidence type="ECO:0000313" key="9">
    <source>
        <dbReference type="EMBL" id="GFO68024.1"/>
    </source>
</evidence>
<dbReference type="InterPro" id="IPR013655">
    <property type="entry name" value="PAS_fold_3"/>
</dbReference>
<evidence type="ECO:0000313" key="10">
    <source>
        <dbReference type="Proteomes" id="UP000587586"/>
    </source>
</evidence>
<dbReference type="Proteomes" id="UP000587586">
    <property type="component" value="Unassembled WGS sequence"/>
</dbReference>
<protein>
    <recommendedName>
        <fullName evidence="2">histidine kinase</fullName>
        <ecNumber evidence="2">2.7.13.3</ecNumber>
    </recommendedName>
</protein>
<keyword evidence="3" id="KW-0597">Phosphoprotein</keyword>
<dbReference type="InterPro" id="IPR005467">
    <property type="entry name" value="His_kinase_dom"/>
</dbReference>
<dbReference type="InterPro" id="IPR036890">
    <property type="entry name" value="HATPase_C_sf"/>
</dbReference>
<dbReference type="InterPro" id="IPR003661">
    <property type="entry name" value="HisK_dim/P_dom"/>
</dbReference>
<dbReference type="Pfam" id="PF08447">
    <property type="entry name" value="PAS_3"/>
    <property type="match status" value="4"/>
</dbReference>
<dbReference type="PROSITE" id="PS50109">
    <property type="entry name" value="HIS_KIN"/>
    <property type="match status" value="1"/>
</dbReference>
<dbReference type="SMART" id="SM00388">
    <property type="entry name" value="HisKA"/>
    <property type="match status" value="1"/>
</dbReference>
<feature type="domain" description="PAC" evidence="8">
    <location>
        <begin position="128"/>
        <end position="180"/>
    </location>
</feature>
<evidence type="ECO:0000256" key="1">
    <source>
        <dbReference type="ARBA" id="ARBA00000085"/>
    </source>
</evidence>
<dbReference type="InterPro" id="IPR013656">
    <property type="entry name" value="PAS_4"/>
</dbReference>
<feature type="domain" description="PAS" evidence="7">
    <location>
        <begin position="55"/>
        <end position="125"/>
    </location>
</feature>
<evidence type="ECO:0000256" key="2">
    <source>
        <dbReference type="ARBA" id="ARBA00012438"/>
    </source>
</evidence>
<dbReference type="Pfam" id="PF00512">
    <property type="entry name" value="HisKA"/>
    <property type="match status" value="1"/>
</dbReference>
<dbReference type="SUPFAM" id="SSF47384">
    <property type="entry name" value="Homodimeric domain of signal transducing histidine kinase"/>
    <property type="match status" value="1"/>
</dbReference>
<dbReference type="FunFam" id="3.30.565.10:FF:000006">
    <property type="entry name" value="Sensor histidine kinase WalK"/>
    <property type="match status" value="1"/>
</dbReference>
<dbReference type="EC" id="2.7.13.3" evidence="2"/>
<comment type="catalytic activity">
    <reaction evidence="1">
        <text>ATP + protein L-histidine = ADP + protein N-phospho-L-histidine.</text>
        <dbReference type="EC" id="2.7.13.3"/>
    </reaction>
</comment>
<dbReference type="FunFam" id="3.30.450.20:FF:000099">
    <property type="entry name" value="Sensory box sensor histidine kinase"/>
    <property type="match status" value="1"/>
</dbReference>
<evidence type="ECO:0000259" key="8">
    <source>
        <dbReference type="PROSITE" id="PS50113"/>
    </source>
</evidence>
<dbReference type="Gene3D" id="3.30.565.10">
    <property type="entry name" value="Histidine kinase-like ATPase, C-terminal domain"/>
    <property type="match status" value="1"/>
</dbReference>
<dbReference type="InterPro" id="IPR035965">
    <property type="entry name" value="PAS-like_dom_sf"/>
</dbReference>
<dbReference type="PRINTS" id="PR00344">
    <property type="entry name" value="BCTRLSENSOR"/>
</dbReference>
<sequence>MILWGSRLAAPIILTTQAPMTTPNTTNPQLLLEIAQLKERLHHLEAQVHCGDTSNRDPFRDLAQAAAQVIWETDASGVALDDAASWRAYTGQTLEELLDNGWVQAVHPEDRTELQLRWQEALATGNTFNAEYRLANAQGVWRWTNVIAVPLLDASGCAVKWTGINLDIHERKQAELAVRANEEGLRLALSGGGLWMWDWHFSDDNVIWSDELYRMLGYAEGEVEAGIAAWEERVHPEDREQAASALRLAMDESNEYEIAFRVLWPDGTVRWLEGKGRIDRDEQGVALRCYGIMHDLTSQHREEELQQSDERLRALLDFVPSLVFLKDPEGRYVYLNETYQKHFLKGRPWIGQTDFDFWDRQTAEIFRANDAEVLRTNRANQFMEDSRDQDGTRRCWLCYKFPLTDSKGNLFLGGVGIDVTERALAQEAVQRSEDRFQLASRAGRIMVYDLDVGSGRVAARHGLNELLGFEPSEAEATLSWWDGRIHPDDLPACHAAFGRLKTGSHDHVLCYRVRHKDGRTLWVEDHATAFYTDAGGLRRVIGSVRDITDHKHTEEALRESNAQLKHSEERFRALALATSDSIFRMSPDWKEMFYLQGHKFLADTEVATSDWLERYIFAADRPLVTAAIEEAIRTKGMFEQEHRVRRADGGTGWTLSRAIPMLDSQGEIVEWFGAAKNITDRKLAEEREQRSYERLVTLMNALPVGVSFSDDETCRNITGNPTFLQQFGIGAQDNISASAANEDAPGRQMSYLLDGRPLTPAELPLQRAVAENRNIPPMEFEVVPAGGKPWVASASAAPVRDQDGKVVCGVAVTVDITDRVNAERALITLNADLERRVQERTSQLAATNKELESFSYSVTHELGAPLRSMNCFSSILLEDYRDRLDDEGRGYLGRIAAAANRMGALIEDLLTLSRVTRRPLSRQTVNLSILAQEILLGLVAQDPERQVELDVVPGVEGEWDPAMVKLILQNLLSNAWKYTGGTTGAKIQFGGYRKGAGRVFYVRDNGIGFDMTYASKIFLPFERLHRGEFEGTGIGLATVQRVIDLHGGRIWTEARLGEGATFFFTDQGSAEEVPGVGA</sequence>
<dbReference type="PROSITE" id="PS50113">
    <property type="entry name" value="PAC"/>
    <property type="match status" value="5"/>
</dbReference>
<accession>A0A6V8N7U7</accession>
<dbReference type="InterPro" id="IPR000700">
    <property type="entry name" value="PAS-assoc_C"/>
</dbReference>
<dbReference type="InterPro" id="IPR052162">
    <property type="entry name" value="Sensor_kinase/Photoreceptor"/>
</dbReference>
<dbReference type="SMART" id="SM00091">
    <property type="entry name" value="PAS"/>
    <property type="match status" value="4"/>
</dbReference>
<dbReference type="InterPro" id="IPR003594">
    <property type="entry name" value="HATPase_dom"/>
</dbReference>
<dbReference type="FunFam" id="1.10.287.130:FF:000070">
    <property type="entry name" value="Histidine kinase sensor protein"/>
    <property type="match status" value="1"/>
</dbReference>
<feature type="domain" description="PAC" evidence="8">
    <location>
        <begin position="776"/>
        <end position="828"/>
    </location>
</feature>
<dbReference type="CDD" id="cd00082">
    <property type="entry name" value="HisKA"/>
    <property type="match status" value="1"/>
</dbReference>
<dbReference type="InterPro" id="IPR036097">
    <property type="entry name" value="HisK_dim/P_sf"/>
</dbReference>